<dbReference type="InterPro" id="IPR051156">
    <property type="entry name" value="Mito/Outer_Membr_Metalloprot"/>
</dbReference>
<accession>A0A2H9TMD1</accession>
<evidence type="ECO:0000256" key="3">
    <source>
        <dbReference type="ARBA" id="ARBA00022801"/>
    </source>
</evidence>
<protein>
    <recommendedName>
        <fullName evidence="7">Peptidase M48 domain-containing protein</fullName>
    </recommendedName>
</protein>
<keyword evidence="3 6" id="KW-0378">Hydrolase</keyword>
<dbReference type="GO" id="GO:0004222">
    <property type="term" value="F:metalloendopeptidase activity"/>
    <property type="evidence" value="ECO:0007669"/>
    <property type="project" value="InterPro"/>
</dbReference>
<name>A0A2H9TMD1_9FUNG</name>
<evidence type="ECO:0000313" key="8">
    <source>
        <dbReference type="EMBL" id="PJF18897.1"/>
    </source>
</evidence>
<evidence type="ECO:0000256" key="4">
    <source>
        <dbReference type="ARBA" id="ARBA00022833"/>
    </source>
</evidence>
<gene>
    <name evidence="8" type="ORF">PSACC_01314</name>
</gene>
<dbReference type="GO" id="GO:0046872">
    <property type="term" value="F:metal ion binding"/>
    <property type="evidence" value="ECO:0007669"/>
    <property type="project" value="UniProtKB-KW"/>
</dbReference>
<keyword evidence="9" id="KW-1185">Reference proteome</keyword>
<keyword evidence="5 6" id="KW-0482">Metalloprotease</keyword>
<organism evidence="8 9">
    <name type="scientific">Paramicrosporidium saccamoebae</name>
    <dbReference type="NCBI Taxonomy" id="1246581"/>
    <lineage>
        <taxon>Eukaryota</taxon>
        <taxon>Fungi</taxon>
        <taxon>Fungi incertae sedis</taxon>
        <taxon>Cryptomycota</taxon>
        <taxon>Cryptomycota incertae sedis</taxon>
        <taxon>Paramicrosporidium</taxon>
    </lineage>
</organism>
<dbReference type="Gene3D" id="3.30.2010.10">
    <property type="entry name" value="Metalloproteases ('zincins'), catalytic domain"/>
    <property type="match status" value="1"/>
</dbReference>
<evidence type="ECO:0000256" key="6">
    <source>
        <dbReference type="RuleBase" id="RU003983"/>
    </source>
</evidence>
<evidence type="ECO:0000259" key="7">
    <source>
        <dbReference type="Pfam" id="PF01435"/>
    </source>
</evidence>
<evidence type="ECO:0000256" key="2">
    <source>
        <dbReference type="ARBA" id="ARBA00022723"/>
    </source>
</evidence>
<comment type="cofactor">
    <cofactor evidence="6">
        <name>Zn(2+)</name>
        <dbReference type="ChEBI" id="CHEBI:29105"/>
    </cofactor>
    <text evidence="6">Binds 1 zinc ion per subunit.</text>
</comment>
<evidence type="ECO:0000313" key="9">
    <source>
        <dbReference type="Proteomes" id="UP000240830"/>
    </source>
</evidence>
<keyword evidence="2" id="KW-0479">Metal-binding</keyword>
<evidence type="ECO:0000256" key="5">
    <source>
        <dbReference type="ARBA" id="ARBA00023049"/>
    </source>
</evidence>
<dbReference type="AlphaFoldDB" id="A0A2H9TMD1"/>
<keyword evidence="1 6" id="KW-0645">Protease</keyword>
<dbReference type="PANTHER" id="PTHR22726:SF1">
    <property type="entry name" value="METALLOENDOPEPTIDASE OMA1, MITOCHONDRIAL"/>
    <property type="match status" value="1"/>
</dbReference>
<dbReference type="OrthoDB" id="7464992at2759"/>
<dbReference type="Pfam" id="PF01435">
    <property type="entry name" value="Peptidase_M48"/>
    <property type="match status" value="1"/>
</dbReference>
<dbReference type="STRING" id="1246581.A0A2H9TMD1"/>
<dbReference type="GO" id="GO:0006515">
    <property type="term" value="P:protein quality control for misfolded or incompletely synthesized proteins"/>
    <property type="evidence" value="ECO:0007669"/>
    <property type="project" value="TreeGrafter"/>
</dbReference>
<evidence type="ECO:0000256" key="1">
    <source>
        <dbReference type="ARBA" id="ARBA00022670"/>
    </source>
</evidence>
<dbReference type="PANTHER" id="PTHR22726">
    <property type="entry name" value="METALLOENDOPEPTIDASE OMA1"/>
    <property type="match status" value="1"/>
</dbReference>
<keyword evidence="4 6" id="KW-0862">Zinc</keyword>
<reference evidence="8 9" key="1">
    <citation type="submission" date="2016-10" db="EMBL/GenBank/DDBJ databases">
        <title>The genome of Paramicrosporidium saccamoebae is the missing link in understanding Cryptomycota and Microsporidia evolution.</title>
        <authorList>
            <person name="Quandt C.A."/>
            <person name="Beaudet D."/>
            <person name="Corsaro D."/>
            <person name="Michel R."/>
            <person name="Corradi N."/>
            <person name="James T."/>
        </authorList>
    </citation>
    <scope>NUCLEOTIDE SEQUENCE [LARGE SCALE GENOMIC DNA]</scope>
    <source>
        <strain evidence="8 9">KSL3</strain>
    </source>
</reference>
<dbReference type="GO" id="GO:0005743">
    <property type="term" value="C:mitochondrial inner membrane"/>
    <property type="evidence" value="ECO:0007669"/>
    <property type="project" value="TreeGrafter"/>
</dbReference>
<dbReference type="GO" id="GO:0034982">
    <property type="term" value="P:mitochondrial protein processing"/>
    <property type="evidence" value="ECO:0007669"/>
    <property type="project" value="TreeGrafter"/>
</dbReference>
<sequence>MLRGCFRGLLRRQSVHVFTPHQSTRVFSSHYRHRPLRDLYEEDPEGEEHGKEEDYEYRRTWRDWCYDHRTTLIRLGIVTTGVGGYYWYHLEAAPITGRRRFINMSPSQEQQLGELGLHEMLAQYRGAVLPSSHSAAKLVEKVARRLIASLDQDNETKWRVFVVDSPTANAFVLPSGDIFVFTGLLPIAKTEGGLAAILAHEIAHKLARHSAEKMSVYQFFNLATSLVQVILMGDFGSPLAGILKELFLFLPFSRKCEEEADHIGLLVMAKACYDPHEAIGVWERMQNMGGVQPPAFLSTHPSHSMRISKIKEWLPKAQEEYESAGCTQSSIFSMYK</sequence>
<dbReference type="CDD" id="cd07331">
    <property type="entry name" value="M48C_Oma1_like"/>
    <property type="match status" value="1"/>
</dbReference>
<comment type="caution">
    <text evidence="8">The sequence shown here is derived from an EMBL/GenBank/DDBJ whole genome shotgun (WGS) entry which is preliminary data.</text>
</comment>
<dbReference type="Proteomes" id="UP000240830">
    <property type="component" value="Unassembled WGS sequence"/>
</dbReference>
<dbReference type="EMBL" id="MTSL01000097">
    <property type="protein sequence ID" value="PJF18897.1"/>
    <property type="molecule type" value="Genomic_DNA"/>
</dbReference>
<proteinExistence type="inferred from homology"/>
<comment type="similarity">
    <text evidence="6">Belongs to the peptidase M48 family.</text>
</comment>
<feature type="domain" description="Peptidase M48" evidence="7">
    <location>
        <begin position="138"/>
        <end position="313"/>
    </location>
</feature>
<dbReference type="InterPro" id="IPR001915">
    <property type="entry name" value="Peptidase_M48"/>
</dbReference>